<feature type="domain" description="Bacillithiol biosynthesis BshC N-terminal Rossmann-like" evidence="3">
    <location>
        <begin position="11"/>
        <end position="383"/>
    </location>
</feature>
<keyword evidence="1 2" id="KW-0436">Ligase</keyword>
<evidence type="ECO:0000313" key="6">
    <source>
        <dbReference type="Proteomes" id="UP000029518"/>
    </source>
</evidence>
<protein>
    <recommendedName>
        <fullName evidence="2">Putative cysteine ligase BshC</fullName>
        <ecNumber evidence="2">6.-.-.-</ecNumber>
    </recommendedName>
</protein>
<dbReference type="GO" id="GO:0016874">
    <property type="term" value="F:ligase activity"/>
    <property type="evidence" value="ECO:0007669"/>
    <property type="project" value="UniProtKB-UniRule"/>
</dbReference>
<comment type="function">
    <text evidence="2">Involved in bacillithiol (BSH) biosynthesis. May catalyze the last step of the pathway, the addition of cysteine to glucosamine malate (GlcN-Mal) to generate BSH.</text>
</comment>
<dbReference type="KEGG" id="pbd:PBOR_27250"/>
<organism evidence="5 6">
    <name type="scientific">Paenibacillus borealis</name>
    <dbReference type="NCBI Taxonomy" id="160799"/>
    <lineage>
        <taxon>Bacteria</taxon>
        <taxon>Bacillati</taxon>
        <taxon>Bacillota</taxon>
        <taxon>Bacilli</taxon>
        <taxon>Bacillales</taxon>
        <taxon>Paenibacillaceae</taxon>
        <taxon>Paenibacillus</taxon>
    </lineage>
</organism>
<name>A0A089LH63_PAEBO</name>
<accession>A0A089LH63</accession>
<gene>
    <name evidence="2" type="primary">bshC</name>
    <name evidence="5" type="ORF">PBOR_27250</name>
</gene>
<reference evidence="5" key="1">
    <citation type="submission" date="2014-08" db="EMBL/GenBank/DDBJ databases">
        <title>Comparative genomics of the Paenibacillus odorifer group.</title>
        <authorList>
            <person name="den Bakker H.C."/>
            <person name="Tsai Y.-C.Y.-C."/>
            <person name="Martin N."/>
            <person name="Korlach J."/>
            <person name="Wiedmann M."/>
        </authorList>
    </citation>
    <scope>NUCLEOTIDE SEQUENCE [LARGE SCALE GENOMIC DNA]</scope>
    <source>
        <strain evidence="5">DSM 13188</strain>
    </source>
</reference>
<keyword evidence="6" id="KW-1185">Reference proteome</keyword>
<dbReference type="RefSeq" id="WP_042216727.1">
    <property type="nucleotide sequence ID" value="NZ_CP009285.1"/>
</dbReference>
<dbReference type="HAMAP" id="MF_01867">
    <property type="entry name" value="BshC"/>
    <property type="match status" value="1"/>
</dbReference>
<sequence length="543" mass="60889">MNVVPEPLPGGSALASDYIHQFENVEHLYGGDFRNRENRVKRAEWLDGTASLRANRTGVVSYLRSYNGAHNAHEEVMRSIDLLEQPETLVVTGGQQSGLFTGPLFVIYKAITTIQAAREAAAQLGRPVVPLFWIAGEDHDWDEVNHTYVLNRTGEISRIKLDIGEGPRSSVSEIKVEAESWLQATLQLDGLLQDSEFKPQVMEFVTAASLGSDNMTTAFAKLMGSLFGQYGLILLDSADPALRRLEAPMFAAIIERNDELEAAYTAAADRIAAGGYVLQADVTPGNANLFYIHEGARLLLHKEGDRFADRKLVVSFSRTELLELLESHPERFSNNVLTRPLMQDYVLPVLATVLGQGEIAYWAIPQQAFGVMGGQMPLIIPRMSFTVIEGTLHKHMDKYGLSFTDVRLGLDDKRKEWLTAQDELKIEERFEQTKAAFTAMYEPLIEQLGAIQAGLLKLGNNNKDKIIDQISFLQGKALDAMEKQNEAALRQWERIELSVMPLGKLQERVYNMMYYLNRYGLGWLEELMAVPADYSGTHRIIYM</sequence>
<evidence type="ECO:0000256" key="1">
    <source>
        <dbReference type="ARBA" id="ARBA00022598"/>
    </source>
</evidence>
<dbReference type="HOGENOM" id="CLU_022249_1_0_9"/>
<evidence type="ECO:0000256" key="2">
    <source>
        <dbReference type="HAMAP-Rule" id="MF_01867"/>
    </source>
</evidence>
<dbReference type="OrthoDB" id="9765151at2"/>
<feature type="domain" description="Bacillithiol biosynthesis BshC C-terminal coiled-coil" evidence="4">
    <location>
        <begin position="385"/>
        <end position="543"/>
    </location>
</feature>
<dbReference type="EC" id="6.-.-.-" evidence="2"/>
<dbReference type="InterPro" id="IPR055398">
    <property type="entry name" value="Rossmann-like_BshC"/>
</dbReference>
<dbReference type="AlphaFoldDB" id="A0A089LH63"/>
<dbReference type="NCBIfam" id="TIGR03998">
    <property type="entry name" value="thiol_BshC"/>
    <property type="match status" value="1"/>
</dbReference>
<proteinExistence type="inferred from homology"/>
<dbReference type="InterPro" id="IPR055399">
    <property type="entry name" value="CC_BshC"/>
</dbReference>
<dbReference type="EMBL" id="CP009285">
    <property type="protein sequence ID" value="AIQ60227.1"/>
    <property type="molecule type" value="Genomic_DNA"/>
</dbReference>
<evidence type="ECO:0000259" key="3">
    <source>
        <dbReference type="Pfam" id="PF10079"/>
    </source>
</evidence>
<dbReference type="Pfam" id="PF24850">
    <property type="entry name" value="CC_BshC"/>
    <property type="match status" value="1"/>
</dbReference>
<evidence type="ECO:0000313" key="5">
    <source>
        <dbReference type="EMBL" id="AIQ60227.1"/>
    </source>
</evidence>
<dbReference type="Proteomes" id="UP000029518">
    <property type="component" value="Chromosome"/>
</dbReference>
<dbReference type="Pfam" id="PF10079">
    <property type="entry name" value="Rossmann-like_BshC"/>
    <property type="match status" value="1"/>
</dbReference>
<evidence type="ECO:0000259" key="4">
    <source>
        <dbReference type="Pfam" id="PF24850"/>
    </source>
</evidence>
<dbReference type="PIRSF" id="PIRSF012535">
    <property type="entry name" value="UCP012535"/>
    <property type="match status" value="1"/>
</dbReference>
<dbReference type="InterPro" id="IPR011199">
    <property type="entry name" value="Bacillithiol_biosynth_BshC"/>
</dbReference>
<comment type="similarity">
    <text evidence="2">Belongs to the BshC family.</text>
</comment>